<dbReference type="Proteomes" id="UP001516023">
    <property type="component" value="Unassembled WGS sequence"/>
</dbReference>
<dbReference type="PANTHER" id="PTHR10434">
    <property type="entry name" value="1-ACYL-SN-GLYCEROL-3-PHOSPHATE ACYLTRANSFERASE"/>
    <property type="match status" value="1"/>
</dbReference>
<feature type="domain" description="Phospholipid/glycerol acyltransferase" evidence="9">
    <location>
        <begin position="287"/>
        <end position="401"/>
    </location>
</feature>
<protein>
    <recommendedName>
        <fullName evidence="9">Phospholipid/glycerol acyltransferase domain-containing protein</fullName>
    </recommendedName>
</protein>
<evidence type="ECO:0000256" key="3">
    <source>
        <dbReference type="ARBA" id="ARBA00022679"/>
    </source>
</evidence>
<evidence type="ECO:0000256" key="4">
    <source>
        <dbReference type="ARBA" id="ARBA00023098"/>
    </source>
</evidence>
<dbReference type="Pfam" id="PF01553">
    <property type="entry name" value="Acyltransferase"/>
    <property type="match status" value="1"/>
</dbReference>
<proteinExistence type="predicted"/>
<keyword evidence="2" id="KW-0444">Lipid biosynthesis</keyword>
<sequence>MMLFHFTPFLVSMALYSAPKSSTVVGFEISNLAKINRGVIDNMNNRRSISALFASLHDGPKQAKHHVTDIQQTDEQESHDPHLQQHQQQSLYNTIQRQRTDIENHNQHQLQHHRRIDVQQYNQKQSPLVMSLHKENKDAPHSHLVIDHLAHPTSPLIDHQVQIHEERLLQQDRQEFKEEKSHVLTLEEISPIYQFTNKKGHLKVVNLYGLYNLFIILITMPFWLLSMEVLQRLGDAIEGFDDDRSKFDYSGKIWCRTYLRLVDSYPEIAGDVSRLKDKTEGGYGGACLFVANHASFLDIAVLCTVLDPVFKFIAKDSLAKFPGVGKQLVAGEHVLIDRTDKRSQLRSFKQAISYLQNGIPIMAFPEGARSPDGRLMAFKPGLFSMAVKAKVPIVPLSIANTHAVMPSLGLLSVQSGRGKLRVYVHDPIEVDGKSEEEISSEVRKALLSELPRDQQPLE</sequence>
<organism evidence="10 11">
    <name type="scientific">Cyclotella cryptica</name>
    <dbReference type="NCBI Taxonomy" id="29204"/>
    <lineage>
        <taxon>Eukaryota</taxon>
        <taxon>Sar</taxon>
        <taxon>Stramenopiles</taxon>
        <taxon>Ochrophyta</taxon>
        <taxon>Bacillariophyta</taxon>
        <taxon>Coscinodiscophyceae</taxon>
        <taxon>Thalassiosirophycidae</taxon>
        <taxon>Stephanodiscales</taxon>
        <taxon>Stephanodiscaceae</taxon>
        <taxon>Cyclotella</taxon>
    </lineage>
</organism>
<feature type="signal peptide" evidence="8">
    <location>
        <begin position="1"/>
        <end position="23"/>
    </location>
</feature>
<comment type="pathway">
    <text evidence="1">Lipid metabolism.</text>
</comment>
<evidence type="ECO:0000256" key="8">
    <source>
        <dbReference type="SAM" id="SignalP"/>
    </source>
</evidence>
<feature type="region of interest" description="Disordered" evidence="6">
    <location>
        <begin position="60"/>
        <end position="89"/>
    </location>
</feature>
<evidence type="ECO:0000256" key="2">
    <source>
        <dbReference type="ARBA" id="ARBA00022516"/>
    </source>
</evidence>
<dbReference type="SMART" id="SM00563">
    <property type="entry name" value="PlsC"/>
    <property type="match status" value="1"/>
</dbReference>
<name>A0ABD3NY33_9STRA</name>
<evidence type="ECO:0000313" key="10">
    <source>
        <dbReference type="EMBL" id="KAL3780228.1"/>
    </source>
</evidence>
<dbReference type="EMBL" id="JABMIG020000357">
    <property type="protein sequence ID" value="KAL3780228.1"/>
    <property type="molecule type" value="Genomic_DNA"/>
</dbReference>
<keyword evidence="5" id="KW-0012">Acyltransferase</keyword>
<evidence type="ECO:0000256" key="1">
    <source>
        <dbReference type="ARBA" id="ARBA00005189"/>
    </source>
</evidence>
<evidence type="ECO:0000256" key="5">
    <source>
        <dbReference type="ARBA" id="ARBA00023315"/>
    </source>
</evidence>
<keyword evidence="8" id="KW-0732">Signal</keyword>
<evidence type="ECO:0000259" key="9">
    <source>
        <dbReference type="SMART" id="SM00563"/>
    </source>
</evidence>
<dbReference type="SUPFAM" id="SSF69593">
    <property type="entry name" value="Glycerol-3-phosphate (1)-acyltransferase"/>
    <property type="match status" value="1"/>
</dbReference>
<evidence type="ECO:0000256" key="7">
    <source>
        <dbReference type="SAM" id="Phobius"/>
    </source>
</evidence>
<dbReference type="GO" id="GO:0006629">
    <property type="term" value="P:lipid metabolic process"/>
    <property type="evidence" value="ECO:0007669"/>
    <property type="project" value="UniProtKB-KW"/>
</dbReference>
<keyword evidence="7" id="KW-0812">Transmembrane</keyword>
<feature type="chain" id="PRO_5044771044" description="Phospholipid/glycerol acyltransferase domain-containing protein" evidence="8">
    <location>
        <begin position="24"/>
        <end position="458"/>
    </location>
</feature>
<dbReference type="PANTHER" id="PTHR10434:SF64">
    <property type="entry name" value="1-ACYL-SN-GLYCEROL-3-PHOSPHATE ACYLTRANSFERASE-RELATED"/>
    <property type="match status" value="1"/>
</dbReference>
<keyword evidence="7" id="KW-1133">Transmembrane helix</keyword>
<reference evidence="10 11" key="1">
    <citation type="journal article" date="2020" name="G3 (Bethesda)">
        <title>Improved Reference Genome for Cyclotella cryptica CCMP332, a Model for Cell Wall Morphogenesis, Salinity Adaptation, and Lipid Production in Diatoms (Bacillariophyta).</title>
        <authorList>
            <person name="Roberts W.R."/>
            <person name="Downey K.M."/>
            <person name="Ruck E.C."/>
            <person name="Traller J.C."/>
            <person name="Alverson A.J."/>
        </authorList>
    </citation>
    <scope>NUCLEOTIDE SEQUENCE [LARGE SCALE GENOMIC DNA]</scope>
    <source>
        <strain evidence="10 11">CCMP332</strain>
    </source>
</reference>
<evidence type="ECO:0000313" key="11">
    <source>
        <dbReference type="Proteomes" id="UP001516023"/>
    </source>
</evidence>
<dbReference type="InterPro" id="IPR002123">
    <property type="entry name" value="Plipid/glycerol_acylTrfase"/>
</dbReference>
<dbReference type="CDD" id="cd07989">
    <property type="entry name" value="LPLAT_AGPAT-like"/>
    <property type="match status" value="1"/>
</dbReference>
<feature type="transmembrane region" description="Helical" evidence="7">
    <location>
        <begin position="207"/>
        <end position="225"/>
    </location>
</feature>
<accession>A0ABD3NY33</accession>
<keyword evidence="4" id="KW-0443">Lipid metabolism</keyword>
<gene>
    <name evidence="10" type="ORF">HJC23_013520</name>
</gene>
<comment type="caution">
    <text evidence="10">The sequence shown here is derived from an EMBL/GenBank/DDBJ whole genome shotgun (WGS) entry which is preliminary data.</text>
</comment>
<keyword evidence="7" id="KW-0472">Membrane</keyword>
<dbReference type="AlphaFoldDB" id="A0ABD3NY33"/>
<keyword evidence="3" id="KW-0808">Transferase</keyword>
<keyword evidence="11" id="KW-1185">Reference proteome</keyword>
<dbReference type="GO" id="GO:0016746">
    <property type="term" value="F:acyltransferase activity"/>
    <property type="evidence" value="ECO:0007669"/>
    <property type="project" value="UniProtKB-KW"/>
</dbReference>
<evidence type="ECO:0000256" key="6">
    <source>
        <dbReference type="SAM" id="MobiDB-lite"/>
    </source>
</evidence>